<dbReference type="InterPro" id="IPR002213">
    <property type="entry name" value="UDP_glucos_trans"/>
</dbReference>
<dbReference type="Pfam" id="PF06722">
    <property type="entry name" value="EryCIII-like_C"/>
    <property type="match status" value="1"/>
</dbReference>
<proteinExistence type="predicted"/>
<keyword evidence="4" id="KW-1185">Reference proteome</keyword>
<dbReference type="PANTHER" id="PTHR48050:SF13">
    <property type="entry name" value="STEROL 3-BETA-GLUCOSYLTRANSFERASE UGT80A2"/>
    <property type="match status" value="1"/>
</dbReference>
<dbReference type="Proteomes" id="UP001163156">
    <property type="component" value="Chromosome"/>
</dbReference>
<reference evidence="3" key="1">
    <citation type="submission" date="2022-10" db="EMBL/GenBank/DDBJ databases">
        <title>Algoriphagus sp. a novel bacteria isolate from halophytes salicornia europaea.</title>
        <authorList>
            <person name="Peng Y."/>
            <person name="Jiang L."/>
            <person name="Lee J."/>
        </authorList>
    </citation>
    <scope>NUCLEOTIDE SEQUENCE</scope>
    <source>
        <strain evidence="3">TR-M5</strain>
    </source>
</reference>
<dbReference type="PANTHER" id="PTHR48050">
    <property type="entry name" value="STEROL 3-BETA-GLUCOSYLTRANSFERASE"/>
    <property type="match status" value="1"/>
</dbReference>
<protein>
    <submittedName>
        <fullName evidence="3">Glycosyltransferase</fullName>
    </submittedName>
</protein>
<dbReference type="CDD" id="cd03784">
    <property type="entry name" value="GT1_Gtf-like"/>
    <property type="match status" value="1"/>
</dbReference>
<evidence type="ECO:0000313" key="3">
    <source>
        <dbReference type="EMBL" id="UZD23616.1"/>
    </source>
</evidence>
<evidence type="ECO:0000259" key="1">
    <source>
        <dbReference type="Pfam" id="PF03033"/>
    </source>
</evidence>
<dbReference type="EMBL" id="CP110226">
    <property type="protein sequence ID" value="UZD23616.1"/>
    <property type="molecule type" value="Genomic_DNA"/>
</dbReference>
<organism evidence="3 4">
    <name type="scientific">Algoriphagus halophytocola</name>
    <dbReference type="NCBI Taxonomy" id="2991499"/>
    <lineage>
        <taxon>Bacteria</taxon>
        <taxon>Pseudomonadati</taxon>
        <taxon>Bacteroidota</taxon>
        <taxon>Cytophagia</taxon>
        <taxon>Cytophagales</taxon>
        <taxon>Cyclobacteriaceae</taxon>
        <taxon>Algoriphagus</taxon>
    </lineage>
</organism>
<dbReference type="InterPro" id="IPR050426">
    <property type="entry name" value="Glycosyltransferase_28"/>
</dbReference>
<dbReference type="InterPro" id="IPR004276">
    <property type="entry name" value="GlycoTrans_28_N"/>
</dbReference>
<dbReference type="InterPro" id="IPR010610">
    <property type="entry name" value="EryCIII-like_C"/>
</dbReference>
<name>A0ABY6MIK1_9BACT</name>
<evidence type="ECO:0000313" key="4">
    <source>
        <dbReference type="Proteomes" id="UP001163156"/>
    </source>
</evidence>
<accession>A0ABY6MIK1</accession>
<feature type="domain" description="Erythromycin biosynthesis protein CIII-like C-terminal" evidence="2">
    <location>
        <begin position="298"/>
        <end position="417"/>
    </location>
</feature>
<gene>
    <name evidence="3" type="ORF">OM944_03795</name>
</gene>
<dbReference type="Pfam" id="PF03033">
    <property type="entry name" value="Glyco_transf_28"/>
    <property type="match status" value="1"/>
</dbReference>
<feature type="domain" description="Glycosyltransferase family 28 N-terminal" evidence="1">
    <location>
        <begin position="3"/>
        <end position="104"/>
    </location>
</feature>
<sequence>MKIVFSALGTRGDIEPFLSQAEIFSEAGHEIVCLFPEQFREKVSQLGYKFLGFDRRFLELIDSQSGKNIMGGGGSAWNQFKNYIQLAKSSMSLQQILIDQQRDVLLEEKPDRVIFHAKCLYYFVAAMARPDQFTFLTPLPCLTHPTEEFPHIGLGKWKPFGKKLNLFSYRLVNGARRLTMKKFLKKHYSDFPDLKINSTSLRKFEEEKLETVYTISPTLFPKPGYWPKSAHIVGYFFRNQMKSFLPDPNLEKWLKKYSKAILITFGSMGNPKPKEHSATIIHLLQKHKIPAIVNLSWGGLEKIEGTDESIFYVDQIPYEWILPKLYGIIHHGGSGTTHHGAAHGCVQMIMPHIIDQYFWNRIIVKRGLGPLGPSIHDLDEVDFERALLDFWQNPTYKSTAKTISDQLKQEAPRNFVLDLVLNRN</sequence>
<dbReference type="SUPFAM" id="SSF53756">
    <property type="entry name" value="UDP-Glycosyltransferase/glycogen phosphorylase"/>
    <property type="match status" value="1"/>
</dbReference>
<evidence type="ECO:0000259" key="2">
    <source>
        <dbReference type="Pfam" id="PF06722"/>
    </source>
</evidence>
<dbReference type="Gene3D" id="3.40.50.2000">
    <property type="entry name" value="Glycogen Phosphorylase B"/>
    <property type="match status" value="2"/>
</dbReference>
<dbReference type="RefSeq" id="WP_264810171.1">
    <property type="nucleotide sequence ID" value="NZ_CP110226.1"/>
</dbReference>